<keyword evidence="2 6" id="KW-0479">Metal-binding</keyword>
<dbReference type="Proteomes" id="UP001500063">
    <property type="component" value="Unassembled WGS sequence"/>
</dbReference>
<comment type="pathway">
    <text evidence="6">Amino-acid biosynthesis; L-leucine biosynthesis; L-leucine from 3-methyl-2-oxobutanoate: step 2/4.</text>
</comment>
<keyword evidence="3 6" id="KW-0408">Iron</keyword>
<dbReference type="EMBL" id="BAAABW010000023">
    <property type="protein sequence ID" value="GAA0360130.1"/>
    <property type="molecule type" value="Genomic_DNA"/>
</dbReference>
<comment type="catalytic activity">
    <reaction evidence="6">
        <text>(2R,3S)-3-isopropylmalate = (2S)-2-isopropylmalate</text>
        <dbReference type="Rhea" id="RHEA:32287"/>
        <dbReference type="ChEBI" id="CHEBI:1178"/>
        <dbReference type="ChEBI" id="CHEBI:35121"/>
        <dbReference type="EC" id="4.2.1.33"/>
    </reaction>
</comment>
<dbReference type="InterPro" id="IPR006251">
    <property type="entry name" value="Homoacnase/IPMdehydase_lsu"/>
</dbReference>
<evidence type="ECO:0000256" key="5">
    <source>
        <dbReference type="ARBA" id="ARBA00023239"/>
    </source>
</evidence>
<dbReference type="NCBIfam" id="TIGR02086">
    <property type="entry name" value="IPMI_arch"/>
    <property type="match status" value="1"/>
</dbReference>
<comment type="cofactor">
    <cofactor evidence="6">
        <name>[4Fe-4S] cluster</name>
        <dbReference type="ChEBI" id="CHEBI:49883"/>
    </cofactor>
    <text evidence="6">Binds 1 [4Fe-4S] cluster per subunit.</text>
</comment>
<comment type="similarity">
    <text evidence="6">Belongs to the aconitase/IPM isomerase family. LeuC type 2 subfamily.</text>
</comment>
<dbReference type="PANTHER" id="PTHR43822:SF2">
    <property type="entry name" value="HOMOACONITASE, MITOCHONDRIAL"/>
    <property type="match status" value="1"/>
</dbReference>
<name>A0ABP3H396_9ACTN</name>
<evidence type="ECO:0000256" key="4">
    <source>
        <dbReference type="ARBA" id="ARBA00023014"/>
    </source>
</evidence>
<evidence type="ECO:0000256" key="3">
    <source>
        <dbReference type="ARBA" id="ARBA00023004"/>
    </source>
</evidence>
<evidence type="ECO:0000256" key="1">
    <source>
        <dbReference type="ARBA" id="ARBA00022485"/>
    </source>
</evidence>
<evidence type="ECO:0000313" key="8">
    <source>
        <dbReference type="EMBL" id="GAA0360130.1"/>
    </source>
</evidence>
<dbReference type="PRINTS" id="PR00415">
    <property type="entry name" value="ACONITASE"/>
</dbReference>
<gene>
    <name evidence="6" type="primary">leuC</name>
    <name evidence="8" type="ORF">GCM10010319_41910</name>
</gene>
<keyword evidence="5 6" id="KW-0456">Lyase</keyword>
<dbReference type="InterPro" id="IPR011826">
    <property type="entry name" value="HAcnase/IPMdehydase_lsu_prok"/>
</dbReference>
<keyword evidence="1 6" id="KW-0004">4Fe-4S</keyword>
<comment type="function">
    <text evidence="6">Catalyzes the isomerization between 2-isopropylmalate and 3-isopropylmalate, via the formation of 2-isopropylmaleate.</text>
</comment>
<proteinExistence type="inferred from homology"/>
<feature type="binding site" evidence="6">
    <location>
        <position position="363"/>
    </location>
    <ligand>
        <name>[4Fe-4S] cluster</name>
        <dbReference type="ChEBI" id="CHEBI:49883"/>
    </ligand>
</feature>
<comment type="subunit">
    <text evidence="6">Heterodimer of LeuC and LeuD.</text>
</comment>
<dbReference type="NCBIfam" id="TIGR01343">
    <property type="entry name" value="hacA_fam"/>
    <property type="match status" value="1"/>
</dbReference>
<feature type="binding site" evidence="6">
    <location>
        <position position="360"/>
    </location>
    <ligand>
        <name>[4Fe-4S] cluster</name>
        <dbReference type="ChEBI" id="CHEBI:49883"/>
    </ligand>
</feature>
<organism evidence="8 9">
    <name type="scientific">Streptomyces blastmyceticus</name>
    <dbReference type="NCBI Taxonomy" id="68180"/>
    <lineage>
        <taxon>Bacteria</taxon>
        <taxon>Bacillati</taxon>
        <taxon>Actinomycetota</taxon>
        <taxon>Actinomycetes</taxon>
        <taxon>Kitasatosporales</taxon>
        <taxon>Streptomycetaceae</taxon>
        <taxon>Streptomyces</taxon>
    </lineage>
</organism>
<evidence type="ECO:0000256" key="6">
    <source>
        <dbReference type="HAMAP-Rule" id="MF_01027"/>
    </source>
</evidence>
<dbReference type="HAMAP" id="MF_01027">
    <property type="entry name" value="LeuC_type2"/>
    <property type="match status" value="1"/>
</dbReference>
<dbReference type="PANTHER" id="PTHR43822">
    <property type="entry name" value="HOMOACONITASE, MITOCHONDRIAL-RELATED"/>
    <property type="match status" value="1"/>
</dbReference>
<dbReference type="InterPro" id="IPR001030">
    <property type="entry name" value="Acoase/IPM_deHydtase_lsu_aba"/>
</dbReference>
<protein>
    <recommendedName>
        <fullName evidence="6">3-isopropylmalate dehydratase large subunit</fullName>
        <ecNumber evidence="6">4.2.1.33</ecNumber>
    </recommendedName>
    <alternativeName>
        <fullName evidence="6">Alpha-IPM isomerase</fullName>
        <shortName evidence="6">IPMI</shortName>
    </alternativeName>
    <alternativeName>
        <fullName evidence="6">Isopropylmalate isomerase</fullName>
    </alternativeName>
</protein>
<comment type="caution">
    <text evidence="8">The sequence shown here is derived from an EMBL/GenBank/DDBJ whole genome shotgun (WGS) entry which is preliminary data.</text>
</comment>
<dbReference type="Pfam" id="PF00330">
    <property type="entry name" value="Aconitase"/>
    <property type="match status" value="1"/>
</dbReference>
<keyword evidence="9" id="KW-1185">Reference proteome</keyword>
<keyword evidence="6" id="KW-0028">Amino-acid biosynthesis</keyword>
<keyword evidence="4 6" id="KW-0411">Iron-sulfur</keyword>
<dbReference type="NCBIfam" id="NF001614">
    <property type="entry name" value="PRK00402.1"/>
    <property type="match status" value="1"/>
</dbReference>
<accession>A0ABP3H396</accession>
<dbReference type="EC" id="4.2.1.33" evidence="6"/>
<reference evidence="9" key="1">
    <citation type="journal article" date="2019" name="Int. J. Syst. Evol. Microbiol.">
        <title>The Global Catalogue of Microorganisms (GCM) 10K type strain sequencing project: providing services to taxonomists for standard genome sequencing and annotation.</title>
        <authorList>
            <consortium name="The Broad Institute Genomics Platform"/>
            <consortium name="The Broad Institute Genome Sequencing Center for Infectious Disease"/>
            <person name="Wu L."/>
            <person name="Ma J."/>
        </authorList>
    </citation>
    <scope>NUCLEOTIDE SEQUENCE [LARGE SCALE GENOMIC DNA]</scope>
    <source>
        <strain evidence="9">JCM 4565</strain>
    </source>
</reference>
<sequence length="419" mass="44460">MGMTITEKLLARAAGVEHASPGEILTVDVTWCMTNDATTHISIDMFNARLKERGIHAPERTVFVIDHNVPSESPTTTATQNKMRAFAREHGIPLHDGEGVCHQLILEDYAKPGDVVFGADSHTLTAGAVGAFAAGVGSTDFVAAMVTGQTWVMVPPTIRIDVEGALPDGVYAKDVVLRMIGDLGADGATYKAIEWGGPGVRALNTEQRATLVNMGVEAGAKSSVVEPDEETLRYLREKRGADTDTGVLLAGDEDCVYERRMHYDLSTMEPAVAYPHNVDNFAPVTAYEGTAVTVGFVGSCNSGRIEDLRIAAEVLRGRKVLPEVKLIIAPASKSVYVQALKEGLMDVFLESGAMVVNANCSVCFGNQGAIGEGDVLISTGTRNFPGRSGSPKGEIFLASPATVAATCVGGYITDPREFV</sequence>
<dbReference type="SUPFAM" id="SSF53732">
    <property type="entry name" value="Aconitase iron-sulfur domain"/>
    <property type="match status" value="1"/>
</dbReference>
<feature type="binding site" evidence="6">
    <location>
        <position position="300"/>
    </location>
    <ligand>
        <name>[4Fe-4S] cluster</name>
        <dbReference type="ChEBI" id="CHEBI:49883"/>
    </ligand>
</feature>
<dbReference type="InterPro" id="IPR036008">
    <property type="entry name" value="Aconitase_4Fe-4S_dom"/>
</dbReference>
<feature type="domain" description="Aconitase/3-isopropylmalate dehydratase large subunit alpha/beta/alpha" evidence="7">
    <location>
        <begin position="22"/>
        <end position="285"/>
    </location>
</feature>
<dbReference type="InterPro" id="IPR015931">
    <property type="entry name" value="Acnase/IPM_dHydase_lsu_aba_1/3"/>
</dbReference>
<keyword evidence="6" id="KW-0432">Leucine biosynthesis</keyword>
<dbReference type="Gene3D" id="3.30.499.10">
    <property type="entry name" value="Aconitase, domain 3"/>
    <property type="match status" value="2"/>
</dbReference>
<keyword evidence="6" id="KW-0100">Branched-chain amino acid biosynthesis</keyword>
<evidence type="ECO:0000256" key="2">
    <source>
        <dbReference type="ARBA" id="ARBA00022723"/>
    </source>
</evidence>
<dbReference type="InterPro" id="IPR050067">
    <property type="entry name" value="IPM_dehydratase_rel_enz"/>
</dbReference>
<evidence type="ECO:0000259" key="7">
    <source>
        <dbReference type="Pfam" id="PF00330"/>
    </source>
</evidence>
<evidence type="ECO:0000313" key="9">
    <source>
        <dbReference type="Proteomes" id="UP001500063"/>
    </source>
</evidence>